<evidence type="ECO:0000256" key="6">
    <source>
        <dbReference type="SAM" id="Phobius"/>
    </source>
</evidence>
<dbReference type="GO" id="GO:0020037">
    <property type="term" value="F:heme binding"/>
    <property type="evidence" value="ECO:0007669"/>
    <property type="project" value="InterPro"/>
</dbReference>
<keyword evidence="5" id="KW-0408">Iron</keyword>
<dbReference type="PANTHER" id="PTHR37823:SF1">
    <property type="entry name" value="CYTOCHROME C-553-LIKE"/>
    <property type="match status" value="1"/>
</dbReference>
<keyword evidence="6" id="KW-0472">Membrane</keyword>
<feature type="domain" description="Cytochrome c" evidence="7">
    <location>
        <begin position="223"/>
        <end position="319"/>
    </location>
</feature>
<accession>A0A0F9WJF0</accession>
<gene>
    <name evidence="8" type="ORF">LCGC14_0271430</name>
</gene>
<name>A0A0F9WJF0_9ZZZZ</name>
<dbReference type="InterPro" id="IPR051811">
    <property type="entry name" value="Cytochrome_c550/c551-like"/>
</dbReference>
<protein>
    <recommendedName>
        <fullName evidence="7">Cytochrome c domain-containing protein</fullName>
    </recommendedName>
</protein>
<dbReference type="Gene3D" id="1.10.760.10">
    <property type="entry name" value="Cytochrome c-like domain"/>
    <property type="match status" value="2"/>
</dbReference>
<keyword evidence="4" id="KW-0249">Electron transport</keyword>
<evidence type="ECO:0000256" key="5">
    <source>
        <dbReference type="ARBA" id="ARBA00023004"/>
    </source>
</evidence>
<dbReference type="PANTHER" id="PTHR37823">
    <property type="entry name" value="CYTOCHROME C-553-LIKE"/>
    <property type="match status" value="1"/>
</dbReference>
<keyword evidence="6" id="KW-1133">Transmembrane helix</keyword>
<dbReference type="AlphaFoldDB" id="A0A0F9WJF0"/>
<keyword evidence="1" id="KW-0813">Transport</keyword>
<sequence length="323" mass="33926">MSCRPGQPCEEGRKRRTALGVLGLMALIFVALSFMSFLDSRGQVVPMGVEYAGHDAVEGKRVFQAYNCMGCHTIVGNGAYLGPDLTKLYGDVGPAWLEAFLPSAGSWPTQTAVQVQLQKSAVVTEADVNSIDAYFDKYPAAVERVNRRSGHATIMPNLPFRAGEVAQLIAFLKYTSQMDTEGWPPIPQIVGLTFPQATQMPAEAVATAVAAPPEGSIAAALGDPVDLGAQLVEDNGCTACHSSGTEKLVGPAWGGLYGGEAELADGSTVKVDDAYLTEAIMNPDAQVAAGFHAGVMPSYVDILEADQVAAIVAYIRSLGGEGQ</sequence>
<dbReference type="SUPFAM" id="SSF46626">
    <property type="entry name" value="Cytochrome c"/>
    <property type="match status" value="2"/>
</dbReference>
<evidence type="ECO:0000256" key="4">
    <source>
        <dbReference type="ARBA" id="ARBA00022982"/>
    </source>
</evidence>
<keyword evidence="6" id="KW-0812">Transmembrane</keyword>
<dbReference type="Pfam" id="PF00034">
    <property type="entry name" value="Cytochrom_C"/>
    <property type="match status" value="2"/>
</dbReference>
<dbReference type="GO" id="GO:0009055">
    <property type="term" value="F:electron transfer activity"/>
    <property type="evidence" value="ECO:0007669"/>
    <property type="project" value="InterPro"/>
</dbReference>
<keyword evidence="2" id="KW-0349">Heme</keyword>
<dbReference type="InterPro" id="IPR036909">
    <property type="entry name" value="Cyt_c-like_dom_sf"/>
</dbReference>
<dbReference type="EMBL" id="LAZR01000151">
    <property type="protein sequence ID" value="KKN86106.1"/>
    <property type="molecule type" value="Genomic_DNA"/>
</dbReference>
<proteinExistence type="predicted"/>
<dbReference type="InterPro" id="IPR009056">
    <property type="entry name" value="Cyt_c-like_dom"/>
</dbReference>
<dbReference type="GO" id="GO:0046872">
    <property type="term" value="F:metal ion binding"/>
    <property type="evidence" value="ECO:0007669"/>
    <property type="project" value="UniProtKB-KW"/>
</dbReference>
<feature type="transmembrane region" description="Helical" evidence="6">
    <location>
        <begin position="21"/>
        <end position="38"/>
    </location>
</feature>
<evidence type="ECO:0000259" key="7">
    <source>
        <dbReference type="PROSITE" id="PS51007"/>
    </source>
</evidence>
<keyword evidence="3" id="KW-0479">Metal-binding</keyword>
<comment type="caution">
    <text evidence="8">The sequence shown here is derived from an EMBL/GenBank/DDBJ whole genome shotgun (WGS) entry which is preliminary data.</text>
</comment>
<evidence type="ECO:0000256" key="1">
    <source>
        <dbReference type="ARBA" id="ARBA00022448"/>
    </source>
</evidence>
<reference evidence="8" key="1">
    <citation type="journal article" date="2015" name="Nature">
        <title>Complex archaea that bridge the gap between prokaryotes and eukaryotes.</title>
        <authorList>
            <person name="Spang A."/>
            <person name="Saw J.H."/>
            <person name="Jorgensen S.L."/>
            <person name="Zaremba-Niedzwiedzka K."/>
            <person name="Martijn J."/>
            <person name="Lind A.E."/>
            <person name="van Eijk R."/>
            <person name="Schleper C."/>
            <person name="Guy L."/>
            <person name="Ettema T.J."/>
        </authorList>
    </citation>
    <scope>NUCLEOTIDE SEQUENCE</scope>
</reference>
<evidence type="ECO:0000256" key="3">
    <source>
        <dbReference type="ARBA" id="ARBA00022723"/>
    </source>
</evidence>
<evidence type="ECO:0000256" key="2">
    <source>
        <dbReference type="ARBA" id="ARBA00022617"/>
    </source>
</evidence>
<dbReference type="PROSITE" id="PS51007">
    <property type="entry name" value="CYTC"/>
    <property type="match status" value="2"/>
</dbReference>
<organism evidence="8">
    <name type="scientific">marine sediment metagenome</name>
    <dbReference type="NCBI Taxonomy" id="412755"/>
    <lineage>
        <taxon>unclassified sequences</taxon>
        <taxon>metagenomes</taxon>
        <taxon>ecological metagenomes</taxon>
    </lineage>
</organism>
<evidence type="ECO:0000313" key="8">
    <source>
        <dbReference type="EMBL" id="KKN86106.1"/>
    </source>
</evidence>
<feature type="domain" description="Cytochrome c" evidence="7">
    <location>
        <begin position="54"/>
        <end position="139"/>
    </location>
</feature>